<feature type="site" description="Electron transfer via tryptophanyl radical" evidence="9">
    <location>
        <position position="362"/>
    </location>
</feature>
<dbReference type="InterPro" id="IPR002081">
    <property type="entry name" value="Cryptochrome/DNA_photolyase_1"/>
</dbReference>
<comment type="catalytic activity">
    <reaction evidence="7">
        <text>cyclobutadipyrimidine (in DNA) = 2 pyrimidine residues (in DNA).</text>
        <dbReference type="EC" id="4.1.99.3"/>
    </reaction>
</comment>
<organism evidence="12 13">
    <name type="scientific">Phreatobacter cathodiphilus</name>
    <dbReference type="NCBI Taxonomy" id="1868589"/>
    <lineage>
        <taxon>Bacteria</taxon>
        <taxon>Pseudomonadati</taxon>
        <taxon>Pseudomonadota</taxon>
        <taxon>Alphaproteobacteria</taxon>
        <taxon>Hyphomicrobiales</taxon>
        <taxon>Phreatobacteraceae</taxon>
        <taxon>Phreatobacter</taxon>
    </lineage>
</organism>
<feature type="site" description="Electron transfer via tryptophanyl radical" evidence="9">
    <location>
        <position position="309"/>
    </location>
</feature>
<dbReference type="RefSeq" id="WP_106748404.1">
    <property type="nucleotide sequence ID" value="NZ_CP027668.1"/>
</dbReference>
<keyword evidence="13" id="KW-1185">Reference proteome</keyword>
<comment type="similarity">
    <text evidence="10">Belongs to the DNA photolyase family.</text>
</comment>
<keyword evidence="6 10" id="KW-0157">Chromophore</keyword>
<evidence type="ECO:0000256" key="3">
    <source>
        <dbReference type="ARBA" id="ARBA00014046"/>
    </source>
</evidence>
<evidence type="ECO:0000313" key="12">
    <source>
        <dbReference type="EMBL" id="AVO45063.1"/>
    </source>
</evidence>
<evidence type="ECO:0000256" key="9">
    <source>
        <dbReference type="PIRSR" id="PIRSR602081-2"/>
    </source>
</evidence>
<dbReference type="InterPro" id="IPR036155">
    <property type="entry name" value="Crypto/Photolyase_N_sf"/>
</dbReference>
<sequence>MSQAPVLVWFRDDLRLADNPALARAAGSGAPVICLYIRETPTGSQRAMGAAAGWWLAQSLRALDASLRGLGNSLVLRSGTAGEVITDVAAATGARTVLWNRRYDAGGIAIDKALKTALRSEGLEAASLPGNLLREPWEVKSAAGEPMKVFSPFWRAHQRLGDIRVPLRAPRALPAFEGPLPSEDLESWKLEPTRPNWASDFPQVWTPGEAGAQARLTTFLDEELAGYADGRDRPDRPSTSRLSPHLRFGEISPVQIWHQAHIAAGMNHGRDLAKFLAELGWREFAYHLLFHWPTLASDNFQPRFDGFPWRSDTASLRAWQRGLTGYPLVDAGMRQLWRTGWMHNRVRMVVASFLVKHLLVDWREGERWFWDTLVDADVANNPASWQWVAGSGADAAPYFRIFNPVLQGEKFDPGGDYVRGWVPELAALPAAAIHAPWKAPTAVLEKAGVTLGETYPAPIVDHDAARERALAALSEIRDATAA</sequence>
<dbReference type="GO" id="GO:0003904">
    <property type="term" value="F:deoxyribodipyrimidine photo-lyase activity"/>
    <property type="evidence" value="ECO:0007669"/>
    <property type="project" value="UniProtKB-EC"/>
</dbReference>
<keyword evidence="12" id="KW-0456">Lyase</keyword>
<comment type="cofactor">
    <cofactor evidence="1">
        <name>(6R)-5,10-methylene-5,6,7,8-tetrahydrofolate</name>
        <dbReference type="ChEBI" id="CHEBI:15636"/>
    </cofactor>
</comment>
<evidence type="ECO:0000256" key="5">
    <source>
        <dbReference type="ARBA" id="ARBA00022827"/>
    </source>
</evidence>
<evidence type="ECO:0000256" key="7">
    <source>
        <dbReference type="ARBA" id="ARBA00033999"/>
    </source>
</evidence>
<reference evidence="12 13" key="1">
    <citation type="submission" date="2018-03" db="EMBL/GenBank/DDBJ databases">
        <title>Genome sequencing of Phreatobacter sp.</title>
        <authorList>
            <person name="Kim S.-J."/>
            <person name="Heo J."/>
            <person name="Kwon S.-W."/>
        </authorList>
    </citation>
    <scope>NUCLEOTIDE SEQUENCE [LARGE SCALE GENOMIC DNA]</scope>
    <source>
        <strain evidence="12 13">S-12</strain>
    </source>
</reference>
<comment type="cofactor">
    <cofactor evidence="8">
        <name>FAD</name>
        <dbReference type="ChEBI" id="CHEBI:57692"/>
    </cofactor>
    <text evidence="8">Binds 1 FAD per subunit.</text>
</comment>
<keyword evidence="5 8" id="KW-0274">FAD</keyword>
<dbReference type="AlphaFoldDB" id="A0A2S0NAU4"/>
<dbReference type="Gene3D" id="1.10.579.10">
    <property type="entry name" value="DNA Cyclobutane Dipyrimidine Photolyase, subunit A, domain 3"/>
    <property type="match status" value="1"/>
</dbReference>
<dbReference type="EMBL" id="CP027668">
    <property type="protein sequence ID" value="AVO45063.1"/>
    <property type="molecule type" value="Genomic_DNA"/>
</dbReference>
<dbReference type="PANTHER" id="PTHR11455">
    <property type="entry name" value="CRYPTOCHROME"/>
    <property type="match status" value="1"/>
</dbReference>
<evidence type="ECO:0000256" key="4">
    <source>
        <dbReference type="ARBA" id="ARBA00022630"/>
    </source>
</evidence>
<dbReference type="FunFam" id="1.10.579.10:FF:000003">
    <property type="entry name" value="Deoxyribodipyrimidine photo-lyase"/>
    <property type="match status" value="1"/>
</dbReference>
<dbReference type="OrthoDB" id="9772484at2"/>
<proteinExistence type="inferred from homology"/>
<feature type="site" description="Electron transfer via tryptophanyl radical" evidence="9">
    <location>
        <position position="385"/>
    </location>
</feature>
<dbReference type="GO" id="GO:0003677">
    <property type="term" value="F:DNA binding"/>
    <property type="evidence" value="ECO:0007669"/>
    <property type="project" value="TreeGrafter"/>
</dbReference>
<dbReference type="Gene3D" id="3.40.50.620">
    <property type="entry name" value="HUPs"/>
    <property type="match status" value="1"/>
</dbReference>
<feature type="binding site" evidence="8">
    <location>
        <position position="227"/>
    </location>
    <ligand>
        <name>FAD</name>
        <dbReference type="ChEBI" id="CHEBI:57692"/>
    </ligand>
</feature>
<dbReference type="KEGG" id="phr:C6569_08310"/>
<dbReference type="GO" id="GO:0000719">
    <property type="term" value="P:photoreactive repair"/>
    <property type="evidence" value="ECO:0007669"/>
    <property type="project" value="UniProtKB-ARBA"/>
</dbReference>
<evidence type="ECO:0000313" key="13">
    <source>
        <dbReference type="Proteomes" id="UP000237889"/>
    </source>
</evidence>
<dbReference type="EC" id="4.1.99.3" evidence="2"/>
<dbReference type="PROSITE" id="PS00691">
    <property type="entry name" value="DNA_PHOTOLYASES_1_2"/>
    <property type="match status" value="1"/>
</dbReference>
<dbReference type="InterPro" id="IPR005101">
    <property type="entry name" value="Cryptochr/Photolyase_FAD-bd"/>
</dbReference>
<feature type="binding site" evidence="8">
    <location>
        <begin position="375"/>
        <end position="377"/>
    </location>
    <ligand>
        <name>FAD</name>
        <dbReference type="ChEBI" id="CHEBI:57692"/>
    </ligand>
</feature>
<evidence type="ECO:0000259" key="11">
    <source>
        <dbReference type="PROSITE" id="PS51645"/>
    </source>
</evidence>
<feature type="binding site" evidence="8">
    <location>
        <begin position="239"/>
        <end position="243"/>
    </location>
    <ligand>
        <name>FAD</name>
        <dbReference type="ChEBI" id="CHEBI:57692"/>
    </ligand>
</feature>
<evidence type="ECO:0000256" key="2">
    <source>
        <dbReference type="ARBA" id="ARBA00013149"/>
    </source>
</evidence>
<dbReference type="PROSITE" id="PS51645">
    <property type="entry name" value="PHR_CRY_ALPHA_BETA"/>
    <property type="match status" value="1"/>
</dbReference>
<dbReference type="InterPro" id="IPR036134">
    <property type="entry name" value="Crypto/Photolyase_FAD-like_sf"/>
</dbReference>
<dbReference type="PROSITE" id="PS00394">
    <property type="entry name" value="DNA_PHOTOLYASES_1_1"/>
    <property type="match status" value="1"/>
</dbReference>
<evidence type="ECO:0000256" key="8">
    <source>
        <dbReference type="PIRSR" id="PIRSR602081-1"/>
    </source>
</evidence>
<dbReference type="GO" id="GO:0009416">
    <property type="term" value="P:response to light stimulus"/>
    <property type="evidence" value="ECO:0007669"/>
    <property type="project" value="TreeGrafter"/>
</dbReference>
<evidence type="ECO:0000256" key="1">
    <source>
        <dbReference type="ARBA" id="ARBA00001932"/>
    </source>
</evidence>
<accession>A0A2S0NAU4</accession>
<dbReference type="InterPro" id="IPR006050">
    <property type="entry name" value="DNA_photolyase_N"/>
</dbReference>
<protein>
    <recommendedName>
        <fullName evidence="3">Deoxyribodipyrimidine photo-lyase</fullName>
        <ecNumber evidence="2">4.1.99.3</ecNumber>
    </recommendedName>
</protein>
<evidence type="ECO:0000256" key="10">
    <source>
        <dbReference type="RuleBase" id="RU004182"/>
    </source>
</evidence>
<dbReference type="Pfam" id="PF03441">
    <property type="entry name" value="FAD_binding_7"/>
    <property type="match status" value="1"/>
</dbReference>
<dbReference type="Pfam" id="PF00875">
    <property type="entry name" value="DNA_photolyase"/>
    <property type="match status" value="1"/>
</dbReference>
<dbReference type="SUPFAM" id="SSF52425">
    <property type="entry name" value="Cryptochrome/photolyase, N-terminal domain"/>
    <property type="match status" value="1"/>
</dbReference>
<dbReference type="InterPro" id="IPR014729">
    <property type="entry name" value="Rossmann-like_a/b/a_fold"/>
</dbReference>
<dbReference type="SUPFAM" id="SSF48173">
    <property type="entry name" value="Cryptochrome/photolyase FAD-binding domain"/>
    <property type="match status" value="1"/>
</dbReference>
<keyword evidence="4 8" id="KW-0285">Flavoprotein</keyword>
<dbReference type="Gene3D" id="1.25.40.80">
    <property type="match status" value="1"/>
</dbReference>
<evidence type="ECO:0000256" key="6">
    <source>
        <dbReference type="ARBA" id="ARBA00022991"/>
    </source>
</evidence>
<dbReference type="GO" id="GO:0071949">
    <property type="term" value="F:FAD binding"/>
    <property type="evidence" value="ECO:0007669"/>
    <property type="project" value="TreeGrafter"/>
</dbReference>
<dbReference type="PANTHER" id="PTHR11455:SF9">
    <property type="entry name" value="CRYPTOCHROME CIRCADIAN CLOCK 5 ISOFORM X1"/>
    <property type="match status" value="1"/>
</dbReference>
<name>A0A2S0NAU4_9HYPH</name>
<dbReference type="InterPro" id="IPR018394">
    <property type="entry name" value="DNA_photolyase_1_CS_C"/>
</dbReference>
<feature type="binding site" evidence="8">
    <location>
        <position position="275"/>
    </location>
    <ligand>
        <name>FAD</name>
        <dbReference type="ChEBI" id="CHEBI:57692"/>
    </ligand>
</feature>
<dbReference type="PRINTS" id="PR00147">
    <property type="entry name" value="DNAPHOTLYASE"/>
</dbReference>
<gene>
    <name evidence="12" type="ORF">C6569_08310</name>
</gene>
<dbReference type="Proteomes" id="UP000237889">
    <property type="component" value="Chromosome"/>
</dbReference>
<feature type="domain" description="Photolyase/cryptochrome alpha/beta" evidence="11">
    <location>
        <begin position="4"/>
        <end position="133"/>
    </location>
</feature>